<evidence type="ECO:0000313" key="1">
    <source>
        <dbReference type="EMBL" id="NEC86412.1"/>
    </source>
</evidence>
<dbReference type="AlphaFoldDB" id="A0A6B3BQ04"/>
<comment type="caution">
    <text evidence="1">The sequence shown here is derived from an EMBL/GenBank/DDBJ whole genome shotgun (WGS) entry which is preliminary data.</text>
</comment>
<dbReference type="EMBL" id="JAAGLU010000008">
    <property type="protein sequence ID" value="NEC86412.1"/>
    <property type="molecule type" value="Genomic_DNA"/>
</dbReference>
<gene>
    <name evidence="1" type="ORF">G3I71_11405</name>
</gene>
<reference evidence="1" key="1">
    <citation type="submission" date="2020-01" db="EMBL/GenBank/DDBJ databases">
        <title>Insect and environment-associated Actinomycetes.</title>
        <authorList>
            <person name="Currrie C."/>
            <person name="Chevrette M."/>
            <person name="Carlson C."/>
            <person name="Stubbendieck R."/>
            <person name="Wendt-Pienkowski E."/>
        </authorList>
    </citation>
    <scope>NUCLEOTIDE SEQUENCE</scope>
    <source>
        <strain evidence="1">SID12501</strain>
    </source>
</reference>
<proteinExistence type="predicted"/>
<name>A0A6B3BQ04_9ACTN</name>
<sequence>MYAPERCCDRDVLLACFDAARRIALIRPEAPGDGQRLSLPATERRTGEPYRRAAVRLARTMTPAGVLRLGRVTGRIPAAAQCAPARRRAERRLFTAHVSSPDVLHAPWDGTQLAWLPHGDAAAQLAHLAIADLDLFLQGYLQGWIPDGWITLG</sequence>
<protein>
    <recommendedName>
        <fullName evidence="2">NUDIX hydrolase</fullName>
    </recommendedName>
</protein>
<dbReference type="RefSeq" id="WP_164313869.1">
    <property type="nucleotide sequence ID" value="NZ_JAAGLU010000008.1"/>
</dbReference>
<accession>A0A6B3BQ04</accession>
<organism evidence="1">
    <name type="scientific">Streptomyces sp. SID12501</name>
    <dbReference type="NCBI Taxonomy" id="2706042"/>
    <lineage>
        <taxon>Bacteria</taxon>
        <taxon>Bacillati</taxon>
        <taxon>Actinomycetota</taxon>
        <taxon>Actinomycetes</taxon>
        <taxon>Kitasatosporales</taxon>
        <taxon>Streptomycetaceae</taxon>
        <taxon>Streptomyces</taxon>
    </lineage>
</organism>
<evidence type="ECO:0008006" key="2">
    <source>
        <dbReference type="Google" id="ProtNLM"/>
    </source>
</evidence>